<dbReference type="AlphaFoldDB" id="A0A1J1HAT8"/>
<dbReference type="GeneID" id="39738551"/>
<accession>A0A1J1HAT8</accession>
<sequence length="706" mass="84149">MNEKNSIPNEIKDILVSLHEEHMSFQKYLLVIKNYIDEDPIKNLNNIVEYILNNINISNIRSNICYYLADIIVYIQEVNKIDNNNYNEELEKKSCNDLYYSEYRINIKDERLKKYVVKDFRKELIINCTKNLNYLKLMYVISNNILPKNGYVLFINIFHKHEINYQYKLLSLEYFANIANQIKLERAKYIAQILPLVLEKFYNIEGEPYFNDNVNNLDILISVCKFVNILCDESIKTQDDDRQDVALYSIVAFIMRIINYHSVDLPLNRNVEKLFKYINYEDINYNECLKEYSEIGKNFYKNKNENLVKDCLSSLIWRLSIINPNLPRTLERVNILIPNTKACVLENSTLELSVLCYLILIEKVNNCCFPLVFSELYLFNLMIRNSYNLILCVPKAKERIKNNLLIKAYHFICVCSVLSKIIKKRFNEYYSNIYKFKWRPFDFLKKIYETLYENSNLKIYTKIVYYCISNIMRNFHWDIFYSLYSKLLVESNSDNIKSTISSFIKDELFKQMSCVIKNVDIKESNKKEYALIDNNNNNNNTSDIYLSFEKKQEKKENIETFDKNEISVNKIGNQIRKIIFTLISEESVILYIDSITVALNIVKMILLNKNFHPFYKFILNYDESSSCFLQNKIKYFYEQIKIEKAMLLSDKQKNESLSSNTEEMLEKEFYINNTINNININKLEIVVMLLEDIEKNIEKIRINKKN</sequence>
<organism evidence="1 2">
    <name type="scientific">Plasmodium relictum</name>
    <dbReference type="NCBI Taxonomy" id="85471"/>
    <lineage>
        <taxon>Eukaryota</taxon>
        <taxon>Sar</taxon>
        <taxon>Alveolata</taxon>
        <taxon>Apicomplexa</taxon>
        <taxon>Aconoidasida</taxon>
        <taxon>Haemosporida</taxon>
        <taxon>Plasmodiidae</taxon>
        <taxon>Plasmodium</taxon>
        <taxon>Plasmodium (Haemamoeba)</taxon>
    </lineage>
</organism>
<dbReference type="KEGG" id="prel:PRELSG_1412000"/>
<gene>
    <name evidence="1" type="ORF">PRELSG_1412000</name>
</gene>
<dbReference type="RefSeq" id="XP_028534911.1">
    <property type="nucleotide sequence ID" value="XM_028679171.1"/>
</dbReference>
<dbReference type="Proteomes" id="UP000220158">
    <property type="component" value="Chromosome 14"/>
</dbReference>
<dbReference type="OrthoDB" id="375413at2759"/>
<proteinExistence type="predicted"/>
<name>A0A1J1HAT8_PLARL</name>
<evidence type="ECO:0000313" key="2">
    <source>
        <dbReference type="Proteomes" id="UP000220158"/>
    </source>
</evidence>
<dbReference type="EMBL" id="LN835309">
    <property type="protein sequence ID" value="CRH02391.1"/>
    <property type="molecule type" value="Genomic_DNA"/>
</dbReference>
<dbReference type="VEuPathDB" id="PlasmoDB:PRELSG_1412000"/>
<dbReference type="OMA" id="NILMPNA"/>
<reference evidence="1 2" key="1">
    <citation type="submission" date="2015-04" db="EMBL/GenBank/DDBJ databases">
        <authorList>
            <consortium name="Pathogen Informatics"/>
        </authorList>
    </citation>
    <scope>NUCLEOTIDE SEQUENCE [LARGE SCALE GENOMIC DNA]</scope>
    <source>
        <strain evidence="1 2">SGS1</strain>
    </source>
</reference>
<keyword evidence="2" id="KW-1185">Reference proteome</keyword>
<protein>
    <submittedName>
        <fullName evidence="1">Uncharacterized protein</fullName>
    </submittedName>
</protein>
<evidence type="ECO:0000313" key="1">
    <source>
        <dbReference type="EMBL" id="CRH02391.1"/>
    </source>
</evidence>